<dbReference type="PIRSF" id="PIRSF016661">
    <property type="entry name" value="BioY"/>
    <property type="match status" value="1"/>
</dbReference>
<proteinExistence type="inferred from homology"/>
<dbReference type="Proteomes" id="UP001141950">
    <property type="component" value="Unassembled WGS sequence"/>
</dbReference>
<dbReference type="AlphaFoldDB" id="A0A9X2MSP5"/>
<feature type="transmembrane region" description="Helical" evidence="9">
    <location>
        <begin position="55"/>
        <end position="73"/>
    </location>
</feature>
<evidence type="ECO:0000256" key="6">
    <source>
        <dbReference type="ARBA" id="ARBA00022989"/>
    </source>
</evidence>
<comment type="similarity">
    <text evidence="2 8">Belongs to the BioY family.</text>
</comment>
<evidence type="ECO:0000256" key="9">
    <source>
        <dbReference type="SAM" id="Phobius"/>
    </source>
</evidence>
<evidence type="ECO:0000256" key="7">
    <source>
        <dbReference type="ARBA" id="ARBA00023136"/>
    </source>
</evidence>
<dbReference type="PANTHER" id="PTHR34295">
    <property type="entry name" value="BIOTIN TRANSPORTER BIOY"/>
    <property type="match status" value="1"/>
</dbReference>
<keyword evidence="5 9" id="KW-0812">Transmembrane</keyword>
<name>A0A9X2MSP5_9BACL</name>
<dbReference type="PANTHER" id="PTHR34295:SF4">
    <property type="entry name" value="BIOTIN TRANSPORTER BIOY-RELATED"/>
    <property type="match status" value="1"/>
</dbReference>
<evidence type="ECO:0000256" key="2">
    <source>
        <dbReference type="ARBA" id="ARBA00010692"/>
    </source>
</evidence>
<feature type="transmembrane region" description="Helical" evidence="9">
    <location>
        <begin position="160"/>
        <end position="185"/>
    </location>
</feature>
<keyword evidence="7 8" id="KW-0472">Membrane</keyword>
<sequence length="205" mass="22363">MQTVNVRSLVFIALFAALFIVLSIQHLRITFTPVPITFQTLGVILAGVFLRPKQAVASILLVYGLVAIGLPLLGGKGGLPTFVGYTGGFIFAFPFCALFISLAMKRILRSERLTNHKWLTAIVLFIVFELFSSFLAYVPGVPWLMHVLNWSWSQGIKEGVLPFLLGDAIKSAVGVLITLSLLGYIKQLRASTKNAPSSQASAIRL</sequence>
<dbReference type="Gene3D" id="1.10.1760.20">
    <property type="match status" value="1"/>
</dbReference>
<dbReference type="GO" id="GO:0005886">
    <property type="term" value="C:plasma membrane"/>
    <property type="evidence" value="ECO:0007669"/>
    <property type="project" value="UniProtKB-SubCell"/>
</dbReference>
<comment type="subcellular location">
    <subcellularLocation>
        <location evidence="1 8">Cell membrane</location>
        <topology evidence="1 8">Multi-pass membrane protein</topology>
    </subcellularLocation>
</comment>
<gene>
    <name evidence="10" type="ORF">NQZ67_14515</name>
</gene>
<dbReference type="InterPro" id="IPR003784">
    <property type="entry name" value="BioY"/>
</dbReference>
<accession>A0A9X2MSP5</accession>
<evidence type="ECO:0000256" key="4">
    <source>
        <dbReference type="ARBA" id="ARBA00022475"/>
    </source>
</evidence>
<reference evidence="10" key="1">
    <citation type="submission" date="2022-08" db="EMBL/GenBank/DDBJ databases">
        <title>The genomic sequence of strain Paenibacillus sp. SCIV0701.</title>
        <authorList>
            <person name="Zhao H."/>
        </authorList>
    </citation>
    <scope>NUCLEOTIDE SEQUENCE</scope>
    <source>
        <strain evidence="10">SCIV0701</strain>
    </source>
</reference>
<keyword evidence="4 8" id="KW-1003">Cell membrane</keyword>
<evidence type="ECO:0000256" key="1">
    <source>
        <dbReference type="ARBA" id="ARBA00004651"/>
    </source>
</evidence>
<feature type="transmembrane region" description="Helical" evidence="9">
    <location>
        <begin position="33"/>
        <end position="50"/>
    </location>
</feature>
<evidence type="ECO:0000256" key="3">
    <source>
        <dbReference type="ARBA" id="ARBA00022448"/>
    </source>
</evidence>
<keyword evidence="3 8" id="KW-0813">Transport</keyword>
<keyword evidence="11" id="KW-1185">Reference proteome</keyword>
<dbReference type="RefSeq" id="WP_257446918.1">
    <property type="nucleotide sequence ID" value="NZ_JANIPJ010000009.1"/>
</dbReference>
<evidence type="ECO:0000313" key="11">
    <source>
        <dbReference type="Proteomes" id="UP001141950"/>
    </source>
</evidence>
<feature type="transmembrane region" description="Helical" evidence="9">
    <location>
        <begin position="85"/>
        <end position="104"/>
    </location>
</feature>
<evidence type="ECO:0000256" key="8">
    <source>
        <dbReference type="PIRNR" id="PIRNR016661"/>
    </source>
</evidence>
<dbReference type="EMBL" id="JANIPJ010000009">
    <property type="protein sequence ID" value="MCR2805096.1"/>
    <property type="molecule type" value="Genomic_DNA"/>
</dbReference>
<organism evidence="10 11">
    <name type="scientific">Paenibacillus soyae</name>
    <dbReference type="NCBI Taxonomy" id="2969249"/>
    <lineage>
        <taxon>Bacteria</taxon>
        <taxon>Bacillati</taxon>
        <taxon>Bacillota</taxon>
        <taxon>Bacilli</taxon>
        <taxon>Bacillales</taxon>
        <taxon>Paenibacillaceae</taxon>
        <taxon>Paenibacillus</taxon>
    </lineage>
</organism>
<keyword evidence="6 9" id="KW-1133">Transmembrane helix</keyword>
<dbReference type="GO" id="GO:0015225">
    <property type="term" value="F:biotin transmembrane transporter activity"/>
    <property type="evidence" value="ECO:0007669"/>
    <property type="project" value="UniProtKB-UniRule"/>
</dbReference>
<comment type="caution">
    <text evidence="10">The sequence shown here is derived from an EMBL/GenBank/DDBJ whole genome shotgun (WGS) entry which is preliminary data.</text>
</comment>
<dbReference type="Pfam" id="PF02632">
    <property type="entry name" value="BioY"/>
    <property type="match status" value="1"/>
</dbReference>
<protein>
    <recommendedName>
        <fullName evidence="8">Biotin transporter</fullName>
    </recommendedName>
</protein>
<evidence type="ECO:0000313" key="10">
    <source>
        <dbReference type="EMBL" id="MCR2805096.1"/>
    </source>
</evidence>
<feature type="transmembrane region" description="Helical" evidence="9">
    <location>
        <begin position="116"/>
        <end position="140"/>
    </location>
</feature>
<evidence type="ECO:0000256" key="5">
    <source>
        <dbReference type="ARBA" id="ARBA00022692"/>
    </source>
</evidence>